<name>A0A2H3D3Y7_ARMGA</name>
<dbReference type="EMBL" id="KZ293686">
    <property type="protein sequence ID" value="PBK86102.1"/>
    <property type="molecule type" value="Genomic_DNA"/>
</dbReference>
<evidence type="ECO:0000313" key="2">
    <source>
        <dbReference type="Proteomes" id="UP000217790"/>
    </source>
</evidence>
<dbReference type="OrthoDB" id="10628873at2759"/>
<accession>A0A2H3D3Y7</accession>
<reference evidence="2" key="1">
    <citation type="journal article" date="2017" name="Nat. Ecol. Evol.">
        <title>Genome expansion and lineage-specific genetic innovations in the forest pathogenic fungi Armillaria.</title>
        <authorList>
            <person name="Sipos G."/>
            <person name="Prasanna A.N."/>
            <person name="Walter M.C."/>
            <person name="O'Connor E."/>
            <person name="Balint B."/>
            <person name="Krizsan K."/>
            <person name="Kiss B."/>
            <person name="Hess J."/>
            <person name="Varga T."/>
            <person name="Slot J."/>
            <person name="Riley R."/>
            <person name="Boka B."/>
            <person name="Rigling D."/>
            <person name="Barry K."/>
            <person name="Lee J."/>
            <person name="Mihaltcheva S."/>
            <person name="LaButti K."/>
            <person name="Lipzen A."/>
            <person name="Waldron R."/>
            <person name="Moloney N.M."/>
            <person name="Sperisen C."/>
            <person name="Kredics L."/>
            <person name="Vagvoelgyi C."/>
            <person name="Patrignani A."/>
            <person name="Fitzpatrick D."/>
            <person name="Nagy I."/>
            <person name="Doyle S."/>
            <person name="Anderson J.B."/>
            <person name="Grigoriev I.V."/>
            <person name="Gueldener U."/>
            <person name="Muensterkoetter M."/>
            <person name="Nagy L.G."/>
        </authorList>
    </citation>
    <scope>NUCLEOTIDE SEQUENCE [LARGE SCALE GENOMIC DNA]</scope>
    <source>
        <strain evidence="2">Ar21-2</strain>
    </source>
</reference>
<keyword evidence="2" id="KW-1185">Reference proteome</keyword>
<evidence type="ECO:0000313" key="1">
    <source>
        <dbReference type="EMBL" id="PBK86102.1"/>
    </source>
</evidence>
<gene>
    <name evidence="1" type="ORF">ARMGADRAFT_1035831</name>
</gene>
<proteinExistence type="predicted"/>
<dbReference type="InParanoid" id="A0A2H3D3Y7"/>
<protein>
    <submittedName>
        <fullName evidence="1">Uncharacterized protein</fullName>
    </submittedName>
</protein>
<organism evidence="1 2">
    <name type="scientific">Armillaria gallica</name>
    <name type="common">Bulbous honey fungus</name>
    <name type="synonym">Armillaria bulbosa</name>
    <dbReference type="NCBI Taxonomy" id="47427"/>
    <lineage>
        <taxon>Eukaryota</taxon>
        <taxon>Fungi</taxon>
        <taxon>Dikarya</taxon>
        <taxon>Basidiomycota</taxon>
        <taxon>Agaricomycotina</taxon>
        <taxon>Agaricomycetes</taxon>
        <taxon>Agaricomycetidae</taxon>
        <taxon>Agaricales</taxon>
        <taxon>Marasmiineae</taxon>
        <taxon>Physalacriaceae</taxon>
        <taxon>Armillaria</taxon>
    </lineage>
</organism>
<dbReference type="AlphaFoldDB" id="A0A2H3D3Y7"/>
<sequence length="220" mass="23764">MLDVTIVCSGNARKKEKTPNPTAKLFCGGVLVSNLVVVDMTKPWTNLKNHVKLNSLRSRSRPRLFETGNGMTFWSNEDGICSRAVTEAVHANLTNANFGGRIKRTREDSCNERLTAVVHLPITQYPYGGGTLAEDGIGTSNGTTSRKYFGNEHRRKGGEMEVGVAVAPSTQLKKSCEGGCIKSDGAGADEEDGGRDCVKKLFKLALSFVVNNAPESQKQA</sequence>
<dbReference type="Proteomes" id="UP000217790">
    <property type="component" value="Unassembled WGS sequence"/>
</dbReference>